<reference evidence="3" key="1">
    <citation type="submission" date="2021-09" db="EMBL/GenBank/DDBJ databases">
        <authorList>
            <consortium name="AG Swart"/>
            <person name="Singh M."/>
            <person name="Singh A."/>
            <person name="Seah K."/>
            <person name="Emmerich C."/>
        </authorList>
    </citation>
    <scope>NUCLEOTIDE SEQUENCE</scope>
    <source>
        <strain evidence="3">ATCC30299</strain>
    </source>
</reference>
<dbReference type="Gene3D" id="3.30.530.20">
    <property type="match status" value="1"/>
</dbReference>
<dbReference type="EMBL" id="CAJZBQ010000056">
    <property type="protein sequence ID" value="CAG9332967.1"/>
    <property type="molecule type" value="Genomic_DNA"/>
</dbReference>
<name>A0AAU9K6A9_9CILI</name>
<dbReference type="Pfam" id="PF00787">
    <property type="entry name" value="PX"/>
    <property type="match status" value="1"/>
</dbReference>
<evidence type="ECO:0000313" key="4">
    <source>
        <dbReference type="Proteomes" id="UP001162131"/>
    </source>
</evidence>
<proteinExistence type="predicted"/>
<feature type="domain" description="START" evidence="2">
    <location>
        <begin position="304"/>
        <end position="379"/>
    </location>
</feature>
<evidence type="ECO:0000259" key="1">
    <source>
        <dbReference type="PROSITE" id="PS50195"/>
    </source>
</evidence>
<dbReference type="InterPro" id="IPR023393">
    <property type="entry name" value="START-like_dom_sf"/>
</dbReference>
<evidence type="ECO:0000259" key="2">
    <source>
        <dbReference type="PROSITE" id="PS50848"/>
    </source>
</evidence>
<dbReference type="AlphaFoldDB" id="A0AAU9K6A9"/>
<organism evidence="3 4">
    <name type="scientific">Blepharisma stoltei</name>
    <dbReference type="NCBI Taxonomy" id="1481888"/>
    <lineage>
        <taxon>Eukaryota</taxon>
        <taxon>Sar</taxon>
        <taxon>Alveolata</taxon>
        <taxon>Ciliophora</taxon>
        <taxon>Postciliodesmatophora</taxon>
        <taxon>Heterotrichea</taxon>
        <taxon>Heterotrichida</taxon>
        <taxon>Blepharismidae</taxon>
        <taxon>Blepharisma</taxon>
    </lineage>
</organism>
<sequence length="538" mass="62639">MEIFDGCIYVEIPYAKLTNPNQVFARAYTEYEVSVGFHTLKYKLFKRYSQFRLLYKELKHEFIFADCYKNLPEFPKKQIFGKKLKATITKRRQNLEKWLNSALQITQFLPHMQNFLEIPEMYQPLVHDFTQSHQCSLSDLDLAVASFIKRLSKSEKKRGKAIERLENEFFNARPDISERTASILLSRLIPLCGIPGVGAKAFDILSKLTSCDMFRYYSLIIDVMMKIDIDLLREMKLNLHLTGKFLAEQAFHLCKIIEEQLTLKSSSNLLIYILNNDNEALEAYRSWTRPLLFIKNSQENNPQNTENWKKLNTQHYSGGLNIKYRKISHLFEMSLEIEIEASIATLVEIITEPALRKKWDSLLLEYDVIENISENESLVSIVFLSDKNEKMDLALSCIINIQENYASVEYASVETPKVPINPQFPRVHCSGSKYEIYDMRNKPEEAQSDGALSDIQGERISGSNEFRSKIVYKTILMPDMTKFLCSEFVEETNFIKSSWKNLKELAESNDFNSFHRTPRAKKNTIIEALEHKVHFHSL</sequence>
<dbReference type="InterPro" id="IPR036871">
    <property type="entry name" value="PX_dom_sf"/>
</dbReference>
<protein>
    <recommendedName>
        <fullName evidence="5">PX domain-containing protein</fullName>
    </recommendedName>
</protein>
<dbReference type="Gene3D" id="3.30.1520.10">
    <property type="entry name" value="Phox-like domain"/>
    <property type="match status" value="1"/>
</dbReference>
<dbReference type="SUPFAM" id="SSF64268">
    <property type="entry name" value="PX domain"/>
    <property type="match status" value="1"/>
</dbReference>
<evidence type="ECO:0008006" key="5">
    <source>
        <dbReference type="Google" id="ProtNLM"/>
    </source>
</evidence>
<keyword evidence="4" id="KW-1185">Reference proteome</keyword>
<accession>A0AAU9K6A9</accession>
<dbReference type="PROSITE" id="PS50195">
    <property type="entry name" value="PX"/>
    <property type="match status" value="1"/>
</dbReference>
<gene>
    <name evidence="3" type="ORF">BSTOLATCC_MIC57788</name>
</gene>
<dbReference type="GO" id="GO:0035091">
    <property type="term" value="F:phosphatidylinositol binding"/>
    <property type="evidence" value="ECO:0007669"/>
    <property type="project" value="InterPro"/>
</dbReference>
<dbReference type="CDD" id="cd06093">
    <property type="entry name" value="PX_domain"/>
    <property type="match status" value="1"/>
</dbReference>
<feature type="domain" description="PX" evidence="1">
    <location>
        <begin position="9"/>
        <end position="132"/>
    </location>
</feature>
<dbReference type="InterPro" id="IPR001683">
    <property type="entry name" value="PX_dom"/>
</dbReference>
<dbReference type="InterPro" id="IPR002913">
    <property type="entry name" value="START_lipid-bd_dom"/>
</dbReference>
<evidence type="ECO:0000313" key="3">
    <source>
        <dbReference type="EMBL" id="CAG9332967.1"/>
    </source>
</evidence>
<dbReference type="Proteomes" id="UP001162131">
    <property type="component" value="Unassembled WGS sequence"/>
</dbReference>
<comment type="caution">
    <text evidence="3">The sequence shown here is derived from an EMBL/GenBank/DDBJ whole genome shotgun (WGS) entry which is preliminary data.</text>
</comment>
<dbReference type="SUPFAM" id="SSF55961">
    <property type="entry name" value="Bet v1-like"/>
    <property type="match status" value="1"/>
</dbReference>
<dbReference type="PROSITE" id="PS50848">
    <property type="entry name" value="START"/>
    <property type="match status" value="1"/>
</dbReference>